<evidence type="ECO:0000313" key="2">
    <source>
        <dbReference type="EMBL" id="QHU06902.1"/>
    </source>
</evidence>
<proteinExistence type="predicted"/>
<feature type="coiled-coil region" evidence="1">
    <location>
        <begin position="14"/>
        <end position="48"/>
    </location>
</feature>
<sequence>MNDYHKDTRYKELSAKAQRKMDILTVKMAEINEKIENNEKRHKQAEAVKCIKNFEK</sequence>
<dbReference type="AlphaFoldDB" id="A0A6C0JMH4"/>
<dbReference type="EMBL" id="MN740669">
    <property type="protein sequence ID" value="QHU06902.1"/>
    <property type="molecule type" value="Genomic_DNA"/>
</dbReference>
<reference evidence="2" key="1">
    <citation type="journal article" date="2020" name="Nature">
        <title>Giant virus diversity and host interactions through global metagenomics.</title>
        <authorList>
            <person name="Schulz F."/>
            <person name="Roux S."/>
            <person name="Paez-Espino D."/>
            <person name="Jungbluth S."/>
            <person name="Walsh D.A."/>
            <person name="Denef V.J."/>
            <person name="McMahon K.D."/>
            <person name="Konstantinidis K.T."/>
            <person name="Eloe-Fadrosh E.A."/>
            <person name="Kyrpides N.C."/>
            <person name="Woyke T."/>
        </authorList>
    </citation>
    <scope>NUCLEOTIDE SEQUENCE</scope>
    <source>
        <strain evidence="2">GVMAG-S-1038524-41</strain>
    </source>
</reference>
<organism evidence="2">
    <name type="scientific">viral metagenome</name>
    <dbReference type="NCBI Taxonomy" id="1070528"/>
    <lineage>
        <taxon>unclassified sequences</taxon>
        <taxon>metagenomes</taxon>
        <taxon>organismal metagenomes</taxon>
    </lineage>
</organism>
<evidence type="ECO:0000256" key="1">
    <source>
        <dbReference type="SAM" id="Coils"/>
    </source>
</evidence>
<name>A0A6C0JMH4_9ZZZZ</name>
<keyword evidence="1" id="KW-0175">Coiled coil</keyword>
<protein>
    <submittedName>
        <fullName evidence="2">Uncharacterized protein</fullName>
    </submittedName>
</protein>
<accession>A0A6C0JMH4</accession>